<accession>A0A2N9AHT2</accession>
<evidence type="ECO:0000313" key="1">
    <source>
        <dbReference type="EMBL" id="SOR26903.1"/>
    </source>
</evidence>
<dbReference type="EMBL" id="LT962688">
    <property type="protein sequence ID" value="SOR26903.1"/>
    <property type="molecule type" value="Genomic_DNA"/>
</dbReference>
<name>A0A2N9AHT2_METEX</name>
<evidence type="ECO:0000313" key="2">
    <source>
        <dbReference type="Proteomes" id="UP000233769"/>
    </source>
</evidence>
<dbReference type="Proteomes" id="UP000233769">
    <property type="component" value="Chromosome tk0001"/>
</dbReference>
<sequence length="107" mass="12175">MSDPADDGFALYVEHQQPEIAVCIFSEGLKLFRNLERSYWNAKRIREFSQAHRICHGSQLITARERIGAHALRLPLAARTNSMELDGGFSFSRLHILSVAWVSQYAV</sequence>
<proteinExistence type="predicted"/>
<organism evidence="1 2">
    <name type="scientific">Methylorubrum extorquens</name>
    <name type="common">Methylobacterium dichloromethanicum</name>
    <name type="synonym">Methylobacterium extorquens</name>
    <dbReference type="NCBI Taxonomy" id="408"/>
    <lineage>
        <taxon>Bacteria</taxon>
        <taxon>Pseudomonadati</taxon>
        <taxon>Pseudomonadota</taxon>
        <taxon>Alphaproteobacteria</taxon>
        <taxon>Hyphomicrobiales</taxon>
        <taxon>Methylobacteriaceae</taxon>
        <taxon>Methylorubrum</taxon>
    </lineage>
</organism>
<protein>
    <submittedName>
        <fullName evidence="1">Uncharacterized protein</fullName>
    </submittedName>
</protein>
<reference evidence="2" key="1">
    <citation type="submission" date="2017-10" db="EMBL/GenBank/DDBJ databases">
        <authorList>
            <person name="Regsiter A."/>
            <person name="William W."/>
        </authorList>
    </citation>
    <scope>NUCLEOTIDE SEQUENCE [LARGE SCALE GENOMIC DNA]</scope>
</reference>
<dbReference type="AlphaFoldDB" id="A0A2N9AHT2"/>
<gene>
    <name evidence="1" type="ORF">TK0001_0301</name>
</gene>